<dbReference type="EMBL" id="BMJQ01000004">
    <property type="protein sequence ID" value="GGF13482.1"/>
    <property type="molecule type" value="Genomic_DNA"/>
</dbReference>
<dbReference type="PANTHER" id="PTHR11839">
    <property type="entry name" value="UDP/ADP-SUGAR PYROPHOSPHATASE"/>
    <property type="match status" value="1"/>
</dbReference>
<dbReference type="GO" id="GO:0019144">
    <property type="term" value="F:ADP-sugar diphosphatase activity"/>
    <property type="evidence" value="ECO:0007669"/>
    <property type="project" value="TreeGrafter"/>
</dbReference>
<keyword evidence="12" id="KW-1185">Reference proteome</keyword>
<evidence type="ECO:0000256" key="5">
    <source>
        <dbReference type="ARBA" id="ARBA00016377"/>
    </source>
</evidence>
<feature type="domain" description="Nudix hydrolase" evidence="10">
    <location>
        <begin position="51"/>
        <end position="190"/>
    </location>
</feature>
<dbReference type="InterPro" id="IPR015797">
    <property type="entry name" value="NUDIX_hydrolase-like_dom_sf"/>
</dbReference>
<keyword evidence="6" id="KW-0378">Hydrolase</keyword>
<gene>
    <name evidence="11" type="ORF">GCM10011611_18980</name>
</gene>
<keyword evidence="9" id="KW-0460">Magnesium</keyword>
<evidence type="ECO:0000256" key="4">
    <source>
        <dbReference type="ARBA" id="ARBA00011738"/>
    </source>
</evidence>
<evidence type="ECO:0000313" key="11">
    <source>
        <dbReference type="EMBL" id="GGF13482.1"/>
    </source>
</evidence>
<evidence type="ECO:0000256" key="1">
    <source>
        <dbReference type="ARBA" id="ARBA00000847"/>
    </source>
</evidence>
<feature type="binding site" evidence="9">
    <location>
        <position position="112"/>
    </location>
    <ligand>
        <name>Mg(2+)</name>
        <dbReference type="ChEBI" id="CHEBI:18420"/>
        <label>1</label>
    </ligand>
</feature>
<dbReference type="RefSeq" id="WP_189044949.1">
    <property type="nucleotide sequence ID" value="NZ_BMJQ01000004.1"/>
</dbReference>
<keyword evidence="9" id="KW-0479">Metal-binding</keyword>
<dbReference type="PROSITE" id="PS51462">
    <property type="entry name" value="NUDIX"/>
    <property type="match status" value="1"/>
</dbReference>
<comment type="caution">
    <text evidence="11">The sequence shown here is derived from an EMBL/GenBank/DDBJ whole genome shotgun (WGS) entry which is preliminary data.</text>
</comment>
<accession>A0A8J2YRU7</accession>
<dbReference type="GO" id="GO:0046872">
    <property type="term" value="F:metal ion binding"/>
    <property type="evidence" value="ECO:0007669"/>
    <property type="project" value="UniProtKB-KW"/>
</dbReference>
<protein>
    <recommendedName>
        <fullName evidence="5">GDP-mannose pyrophosphatase</fullName>
    </recommendedName>
    <alternativeName>
        <fullName evidence="7">GDP-mannose hydrolase</fullName>
    </alternativeName>
    <alternativeName>
        <fullName evidence="8">GDPMK</fullName>
    </alternativeName>
</protein>
<dbReference type="GO" id="GO:0019693">
    <property type="term" value="P:ribose phosphate metabolic process"/>
    <property type="evidence" value="ECO:0007669"/>
    <property type="project" value="TreeGrafter"/>
</dbReference>
<dbReference type="SUPFAM" id="SSF55811">
    <property type="entry name" value="Nudix"/>
    <property type="match status" value="1"/>
</dbReference>
<evidence type="ECO:0000256" key="9">
    <source>
        <dbReference type="PIRSR" id="PIRSR604385-2"/>
    </source>
</evidence>
<feature type="binding site" evidence="9">
    <location>
        <position position="92"/>
    </location>
    <ligand>
        <name>Mg(2+)</name>
        <dbReference type="ChEBI" id="CHEBI:18420"/>
        <label>1</label>
    </ligand>
</feature>
<dbReference type="AlphaFoldDB" id="A0A8J2YRU7"/>
<comment type="similarity">
    <text evidence="3">Belongs to the Nudix hydrolase family. NudK subfamily.</text>
</comment>
<dbReference type="InterPro" id="IPR000086">
    <property type="entry name" value="NUDIX_hydrolase_dom"/>
</dbReference>
<dbReference type="Gene3D" id="3.90.79.10">
    <property type="entry name" value="Nucleoside Triphosphate Pyrophosphohydrolase"/>
    <property type="match status" value="1"/>
</dbReference>
<feature type="binding site" evidence="9">
    <location>
        <position position="161"/>
    </location>
    <ligand>
        <name>Mg(2+)</name>
        <dbReference type="ChEBI" id="CHEBI:18420"/>
        <label>1</label>
    </ligand>
</feature>
<dbReference type="PANTHER" id="PTHR11839:SF18">
    <property type="entry name" value="NUDIX HYDROLASE DOMAIN-CONTAINING PROTEIN"/>
    <property type="match status" value="1"/>
</dbReference>
<sequence length="205" mass="22432">MDDAGRLRAEGYTLLAHDRCHDGFLKLDRYQVRHRRFDGTTTPVLDREIVVGADCVGVLLYDPVHDAVVLIEQFRLPAAVTGEDAIQVEIVAGRIDPGEPPLAAVEREVREETGCVILGAPERIAVALISPGYNTERLHLYCAIVDAGAAGGLHGLATEDEDIRVLVQPYDTFAAWQTDGRIANLFTLHAGLWLALNRDRLRSGA</sequence>
<feature type="binding site" evidence="9">
    <location>
        <position position="108"/>
    </location>
    <ligand>
        <name>Mg(2+)</name>
        <dbReference type="ChEBI" id="CHEBI:18420"/>
        <label>1</label>
    </ligand>
</feature>
<comment type="catalytic activity">
    <reaction evidence="1">
        <text>GDP-alpha-D-mannose + H2O = alpha-D-mannose 1-phosphate + GMP + 2 H(+)</text>
        <dbReference type="Rhea" id="RHEA:27978"/>
        <dbReference type="ChEBI" id="CHEBI:15377"/>
        <dbReference type="ChEBI" id="CHEBI:15378"/>
        <dbReference type="ChEBI" id="CHEBI:57527"/>
        <dbReference type="ChEBI" id="CHEBI:58115"/>
        <dbReference type="ChEBI" id="CHEBI:58409"/>
    </reaction>
</comment>
<evidence type="ECO:0000313" key="12">
    <source>
        <dbReference type="Proteomes" id="UP000646365"/>
    </source>
</evidence>
<name>A0A8J2YRU7_9PROT</name>
<dbReference type="GO" id="GO:0005829">
    <property type="term" value="C:cytosol"/>
    <property type="evidence" value="ECO:0007669"/>
    <property type="project" value="TreeGrafter"/>
</dbReference>
<dbReference type="GO" id="GO:0006753">
    <property type="term" value="P:nucleoside phosphate metabolic process"/>
    <property type="evidence" value="ECO:0007669"/>
    <property type="project" value="TreeGrafter"/>
</dbReference>
<evidence type="ECO:0000256" key="8">
    <source>
        <dbReference type="ARBA" id="ARBA00032272"/>
    </source>
</evidence>
<proteinExistence type="inferred from homology"/>
<evidence type="ECO:0000256" key="6">
    <source>
        <dbReference type="ARBA" id="ARBA00022801"/>
    </source>
</evidence>
<evidence type="ECO:0000256" key="3">
    <source>
        <dbReference type="ARBA" id="ARBA00007275"/>
    </source>
</evidence>
<reference evidence="11" key="1">
    <citation type="journal article" date="2014" name="Int. J. Syst. Evol. Microbiol.">
        <title>Complete genome sequence of Corynebacterium casei LMG S-19264T (=DSM 44701T), isolated from a smear-ripened cheese.</title>
        <authorList>
            <consortium name="US DOE Joint Genome Institute (JGI-PGF)"/>
            <person name="Walter F."/>
            <person name="Albersmeier A."/>
            <person name="Kalinowski J."/>
            <person name="Ruckert C."/>
        </authorList>
    </citation>
    <scope>NUCLEOTIDE SEQUENCE</scope>
    <source>
        <strain evidence="11">CGMCC 1.15725</strain>
    </source>
</reference>
<evidence type="ECO:0000259" key="10">
    <source>
        <dbReference type="PROSITE" id="PS51462"/>
    </source>
</evidence>
<dbReference type="Pfam" id="PF00293">
    <property type="entry name" value="NUDIX"/>
    <property type="match status" value="1"/>
</dbReference>
<comment type="cofactor">
    <cofactor evidence="2 9">
        <name>Mg(2+)</name>
        <dbReference type="ChEBI" id="CHEBI:18420"/>
    </cofactor>
</comment>
<evidence type="ECO:0000256" key="2">
    <source>
        <dbReference type="ARBA" id="ARBA00001946"/>
    </source>
</evidence>
<dbReference type="Proteomes" id="UP000646365">
    <property type="component" value="Unassembled WGS sequence"/>
</dbReference>
<comment type="subunit">
    <text evidence="4">Homodimer.</text>
</comment>
<dbReference type="InterPro" id="IPR020084">
    <property type="entry name" value="NUDIX_hydrolase_CS"/>
</dbReference>
<dbReference type="PROSITE" id="PS00893">
    <property type="entry name" value="NUDIX_BOX"/>
    <property type="match status" value="1"/>
</dbReference>
<reference evidence="11" key="2">
    <citation type="submission" date="2020-09" db="EMBL/GenBank/DDBJ databases">
        <authorList>
            <person name="Sun Q."/>
            <person name="Zhou Y."/>
        </authorList>
    </citation>
    <scope>NUCLEOTIDE SEQUENCE</scope>
    <source>
        <strain evidence="11">CGMCC 1.15725</strain>
    </source>
</reference>
<organism evidence="11 12">
    <name type="scientific">Aliidongia dinghuensis</name>
    <dbReference type="NCBI Taxonomy" id="1867774"/>
    <lineage>
        <taxon>Bacteria</taxon>
        <taxon>Pseudomonadati</taxon>
        <taxon>Pseudomonadota</taxon>
        <taxon>Alphaproteobacteria</taxon>
        <taxon>Rhodospirillales</taxon>
        <taxon>Dongiaceae</taxon>
        <taxon>Aliidongia</taxon>
    </lineage>
</organism>
<dbReference type="CDD" id="cd24155">
    <property type="entry name" value="NUDIX_ADPRase"/>
    <property type="match status" value="1"/>
</dbReference>
<dbReference type="InterPro" id="IPR004385">
    <property type="entry name" value="NDP_pyrophosphatase"/>
</dbReference>
<dbReference type="NCBIfam" id="TIGR00052">
    <property type="entry name" value="nudix-type nucleoside diphosphatase, YffH/AdpP family"/>
    <property type="match status" value="1"/>
</dbReference>
<evidence type="ECO:0000256" key="7">
    <source>
        <dbReference type="ARBA" id="ARBA00032162"/>
    </source>
</evidence>